<evidence type="ECO:0000313" key="1">
    <source>
        <dbReference type="EMBL" id="KAJ1115432.1"/>
    </source>
</evidence>
<sequence>MDPGNSALSCEREGPGQAWSPAILEAPAQLWMKQAEGCRRTDMSAKDCMAFHRDNQLPELKKDDRDTLEAVMTEEEVTLAL</sequence>
<comment type="caution">
    <text evidence="1">The sequence shown here is derived from an EMBL/GenBank/DDBJ whole genome shotgun (WGS) entry which is preliminary data.</text>
</comment>
<proteinExistence type="predicted"/>
<protein>
    <submittedName>
        <fullName evidence="1">Uncharacterized protein</fullName>
    </submittedName>
</protein>
<reference evidence="1" key="1">
    <citation type="journal article" date="2022" name="bioRxiv">
        <title>Sequencing and chromosome-scale assembly of the giantPleurodeles waltlgenome.</title>
        <authorList>
            <person name="Brown T."/>
            <person name="Elewa A."/>
            <person name="Iarovenko S."/>
            <person name="Subramanian E."/>
            <person name="Araus A.J."/>
            <person name="Petzold A."/>
            <person name="Susuki M."/>
            <person name="Suzuki K.-i.T."/>
            <person name="Hayashi T."/>
            <person name="Toyoda A."/>
            <person name="Oliveira C."/>
            <person name="Osipova E."/>
            <person name="Leigh N.D."/>
            <person name="Simon A."/>
            <person name="Yun M.H."/>
        </authorList>
    </citation>
    <scope>NUCLEOTIDE SEQUENCE</scope>
    <source>
        <strain evidence="1">20211129_DDA</strain>
        <tissue evidence="1">Liver</tissue>
    </source>
</reference>
<dbReference type="AlphaFoldDB" id="A0AAV7NK13"/>
<keyword evidence="2" id="KW-1185">Reference proteome</keyword>
<dbReference type="EMBL" id="JANPWB010000012">
    <property type="protein sequence ID" value="KAJ1115432.1"/>
    <property type="molecule type" value="Genomic_DNA"/>
</dbReference>
<gene>
    <name evidence="1" type="ORF">NDU88_003656</name>
</gene>
<accession>A0AAV7NK13</accession>
<dbReference type="Proteomes" id="UP001066276">
    <property type="component" value="Chromosome 8"/>
</dbReference>
<evidence type="ECO:0000313" key="2">
    <source>
        <dbReference type="Proteomes" id="UP001066276"/>
    </source>
</evidence>
<name>A0AAV7NK13_PLEWA</name>
<organism evidence="1 2">
    <name type="scientific">Pleurodeles waltl</name>
    <name type="common">Iberian ribbed newt</name>
    <dbReference type="NCBI Taxonomy" id="8319"/>
    <lineage>
        <taxon>Eukaryota</taxon>
        <taxon>Metazoa</taxon>
        <taxon>Chordata</taxon>
        <taxon>Craniata</taxon>
        <taxon>Vertebrata</taxon>
        <taxon>Euteleostomi</taxon>
        <taxon>Amphibia</taxon>
        <taxon>Batrachia</taxon>
        <taxon>Caudata</taxon>
        <taxon>Salamandroidea</taxon>
        <taxon>Salamandridae</taxon>
        <taxon>Pleurodelinae</taxon>
        <taxon>Pleurodeles</taxon>
    </lineage>
</organism>